<proteinExistence type="predicted"/>
<accession>A0ABV5U3S3</accession>
<dbReference type="Gene3D" id="2.160.20.80">
    <property type="entry name" value="E3 ubiquitin-protein ligase SopA"/>
    <property type="match status" value="1"/>
</dbReference>
<evidence type="ECO:0000313" key="2">
    <source>
        <dbReference type="Proteomes" id="UP001589535"/>
    </source>
</evidence>
<protein>
    <submittedName>
        <fullName evidence="1">Pentapeptide repeat-containing protein</fullName>
    </submittedName>
</protein>
<dbReference type="Proteomes" id="UP001589535">
    <property type="component" value="Unassembled WGS sequence"/>
</dbReference>
<evidence type="ECO:0000313" key="1">
    <source>
        <dbReference type="EMBL" id="MFB9686037.1"/>
    </source>
</evidence>
<organism evidence="1 2">
    <name type="scientific">Amycolatopsis plumensis</name>
    <dbReference type="NCBI Taxonomy" id="236508"/>
    <lineage>
        <taxon>Bacteria</taxon>
        <taxon>Bacillati</taxon>
        <taxon>Actinomycetota</taxon>
        <taxon>Actinomycetes</taxon>
        <taxon>Pseudonocardiales</taxon>
        <taxon>Pseudonocardiaceae</taxon>
        <taxon>Amycolatopsis</taxon>
    </lineage>
</organism>
<dbReference type="Pfam" id="PF13576">
    <property type="entry name" value="Pentapeptide_3"/>
    <property type="match status" value="2"/>
</dbReference>
<gene>
    <name evidence="1" type="ORF">ACFFTO_17720</name>
</gene>
<dbReference type="EMBL" id="JBHMBK010000012">
    <property type="protein sequence ID" value="MFB9686037.1"/>
    <property type="molecule type" value="Genomic_DNA"/>
</dbReference>
<name>A0ABV5U3S3_9PSEU</name>
<sequence>MLDIIASRLNGHAVKSWSHCVFTLMGMLVDSLDFSRVVIDGIADFTGCRFGDGKVSFAGAQFSGHTVFADCAFSGGALDSSHAQFDGDVTFSESVFDSGSVSFAGAQFGGTVNFNGCAFSGRPRLFRLTRIPACPPRHSTPWCAGVTEPGQAARHTRRNPAREVPCCHRLGDLAPSSRLSS</sequence>
<keyword evidence="2" id="KW-1185">Reference proteome</keyword>
<reference evidence="1 2" key="1">
    <citation type="submission" date="2024-09" db="EMBL/GenBank/DDBJ databases">
        <authorList>
            <person name="Sun Q."/>
            <person name="Mori K."/>
        </authorList>
    </citation>
    <scope>NUCLEOTIDE SEQUENCE [LARGE SCALE GENOMIC DNA]</scope>
    <source>
        <strain evidence="1 2">JCM 13852</strain>
    </source>
</reference>
<dbReference type="InterPro" id="IPR001646">
    <property type="entry name" value="5peptide_repeat"/>
</dbReference>
<dbReference type="RefSeq" id="WP_378194564.1">
    <property type="nucleotide sequence ID" value="NZ_JBHMBK010000012.1"/>
</dbReference>
<comment type="caution">
    <text evidence="1">The sequence shown here is derived from an EMBL/GenBank/DDBJ whole genome shotgun (WGS) entry which is preliminary data.</text>
</comment>